<dbReference type="Proteomes" id="UP000571017">
    <property type="component" value="Unassembled WGS sequence"/>
</dbReference>
<organism evidence="4 5">
    <name type="scientific">Halobacillus locisalis</name>
    <dbReference type="NCBI Taxonomy" id="220753"/>
    <lineage>
        <taxon>Bacteria</taxon>
        <taxon>Bacillati</taxon>
        <taxon>Bacillota</taxon>
        <taxon>Bacilli</taxon>
        <taxon>Bacillales</taxon>
        <taxon>Bacillaceae</taxon>
        <taxon>Halobacillus</taxon>
    </lineage>
</organism>
<dbReference type="InterPro" id="IPR050570">
    <property type="entry name" value="Cell_wall_metabolism_enzyme"/>
</dbReference>
<dbReference type="PANTHER" id="PTHR21666:SF291">
    <property type="entry name" value="STAGE II SPORULATION PROTEIN Q"/>
    <property type="match status" value="1"/>
</dbReference>
<keyword evidence="2" id="KW-1133">Transmembrane helix</keyword>
<dbReference type="Pfam" id="PF01551">
    <property type="entry name" value="Peptidase_M23"/>
    <property type="match status" value="1"/>
</dbReference>
<feature type="region of interest" description="Disordered" evidence="1">
    <location>
        <begin position="215"/>
        <end position="300"/>
    </location>
</feature>
<dbReference type="InterPro" id="IPR011055">
    <property type="entry name" value="Dup_hybrid_motif"/>
</dbReference>
<feature type="compositionally biased region" description="Acidic residues" evidence="1">
    <location>
        <begin position="234"/>
        <end position="245"/>
    </location>
</feature>
<name>A0A838CUI8_9BACI</name>
<evidence type="ECO:0000256" key="1">
    <source>
        <dbReference type="SAM" id="MobiDB-lite"/>
    </source>
</evidence>
<evidence type="ECO:0000259" key="3">
    <source>
        <dbReference type="Pfam" id="PF01551"/>
    </source>
</evidence>
<comment type="caution">
    <text evidence="4">The sequence shown here is derived from an EMBL/GenBank/DDBJ whole genome shotgun (WGS) entry which is preliminary data.</text>
</comment>
<reference evidence="4 5" key="1">
    <citation type="journal article" date="2004" name="Extremophiles">
        <title>Halobacillus locisalis sp. nov., a halophilic bacterium isolated from a marine solar saltern of the Yellow Sea in Korea.</title>
        <authorList>
            <person name="Yoon J.H."/>
            <person name="Kang K.H."/>
            <person name="Oh T.K."/>
            <person name="Park Y.H."/>
        </authorList>
    </citation>
    <scope>NUCLEOTIDE SEQUENCE [LARGE SCALE GENOMIC DNA]</scope>
    <source>
        <strain evidence="4 5">KCTC 3788</strain>
    </source>
</reference>
<feature type="domain" description="M23ase beta-sheet core" evidence="3">
    <location>
        <begin position="123"/>
        <end position="220"/>
    </location>
</feature>
<dbReference type="AlphaFoldDB" id="A0A838CUI8"/>
<feature type="transmembrane region" description="Helical" evidence="2">
    <location>
        <begin position="21"/>
        <end position="42"/>
    </location>
</feature>
<dbReference type="CDD" id="cd12797">
    <property type="entry name" value="M23_peptidase"/>
    <property type="match status" value="1"/>
</dbReference>
<keyword evidence="5" id="KW-1185">Reference proteome</keyword>
<feature type="compositionally biased region" description="Acidic residues" evidence="1">
    <location>
        <begin position="261"/>
        <end position="291"/>
    </location>
</feature>
<protein>
    <submittedName>
        <fullName evidence="4">M23 family metallopeptidase</fullName>
    </submittedName>
</protein>
<proteinExistence type="predicted"/>
<gene>
    <name evidence="4" type="ORF">H0266_10300</name>
</gene>
<accession>A0A838CUI8</accession>
<dbReference type="PANTHER" id="PTHR21666">
    <property type="entry name" value="PEPTIDASE-RELATED"/>
    <property type="match status" value="1"/>
</dbReference>
<evidence type="ECO:0000256" key="2">
    <source>
        <dbReference type="SAM" id="Phobius"/>
    </source>
</evidence>
<evidence type="ECO:0000313" key="4">
    <source>
        <dbReference type="EMBL" id="MBA2175286.1"/>
    </source>
</evidence>
<evidence type="ECO:0000313" key="5">
    <source>
        <dbReference type="Proteomes" id="UP000571017"/>
    </source>
</evidence>
<dbReference type="InterPro" id="IPR016047">
    <property type="entry name" value="M23ase_b-sheet_dom"/>
</dbReference>
<dbReference type="GO" id="GO:0004222">
    <property type="term" value="F:metalloendopeptidase activity"/>
    <property type="evidence" value="ECO:0007669"/>
    <property type="project" value="TreeGrafter"/>
</dbReference>
<dbReference type="SUPFAM" id="SSF51261">
    <property type="entry name" value="Duplicated hybrid motif"/>
    <property type="match status" value="1"/>
</dbReference>
<dbReference type="EMBL" id="JACEFG010000002">
    <property type="protein sequence ID" value="MBA2175286.1"/>
    <property type="molecule type" value="Genomic_DNA"/>
</dbReference>
<dbReference type="Gene3D" id="2.70.70.10">
    <property type="entry name" value="Glucose Permease (Domain IIA)"/>
    <property type="match status" value="1"/>
</dbReference>
<sequence>MREEEKKSVTKLKFKRLMRKKWLYPALYLSVAALVLVGVFWYQQGASDLDQVADEPESQVQDEVITHDSDQETVPVMEQEENLQMPVVDEAQASIVTKFYDYDASEADQESALVLYNNKYYQSEGVDITREDGEAFDVTASLSGTITEVKEDPLYGNVVEITHDNDITTVYASLDNVQVQAGAEVAQGDTLGTAGSNSFGQASGVHVHFEVRNAGEPVNPENFFGQPLSKIDESPEGEEGEEAEEGAQHNVPSHDESEGTTGEEEETPSEETPSEEDPSMDEEEQLPEEDSASSISTIQT</sequence>
<keyword evidence="2" id="KW-0472">Membrane</keyword>
<keyword evidence="2" id="KW-0812">Transmembrane</keyword>